<evidence type="ECO:0000313" key="9">
    <source>
        <dbReference type="Proteomes" id="UP000688137"/>
    </source>
</evidence>
<organism evidence="8 9">
    <name type="scientific">Paramecium primaurelia</name>
    <dbReference type="NCBI Taxonomy" id="5886"/>
    <lineage>
        <taxon>Eukaryota</taxon>
        <taxon>Sar</taxon>
        <taxon>Alveolata</taxon>
        <taxon>Ciliophora</taxon>
        <taxon>Intramacronucleata</taxon>
        <taxon>Oligohymenophorea</taxon>
        <taxon>Peniculida</taxon>
        <taxon>Parameciidae</taxon>
        <taxon>Paramecium</taxon>
    </lineage>
</organism>
<protein>
    <recommendedName>
        <fullName evidence="10">Enoyl reductase (ER) domain-containing protein</fullName>
    </recommendedName>
</protein>
<comment type="caution">
    <text evidence="8">The sequence shown here is derived from an EMBL/GenBank/DDBJ whole genome shotgun (WGS) entry which is preliminary data.</text>
</comment>
<sequence length="366" mass="40540">MATKEHSLYKLVSKDQAEAFAWSFEGPNTEAVLYPFQFPPLRPDEVRIQQTYFGLCYTDCHLVNQDWFPISYPSVPGHEILGHIVQKGDQVTQFQIGDLVGAGFIRDSCGKCKQCILGNDQLCGQVGNEHLIPIPKFGGFATHVQLPAKWTFPIPNTIPQHLAPPLLCAGITVYAPLKRHFGANKNVGILGIGGLGHLAIKFSAALGMRTTAISTSADKEEEARSYGATDFICTKNQEQMVKSQGKFDMILSCASANTVDEFIAYTNLLKNGGDFVMVGIPALTKVELQLPFFAMVVRQISFVGSLVGSRQENYEMIEFANKHKIYPTCEQFEFENFKGAYDKLLNGRPKYRCVVKVGNAPETLKQ</sequence>
<proteinExistence type="predicted"/>
<dbReference type="InterPro" id="IPR013149">
    <property type="entry name" value="ADH-like_C"/>
</dbReference>
<dbReference type="GO" id="GO:0016616">
    <property type="term" value="F:oxidoreductase activity, acting on the CH-OH group of donors, NAD or NADP as acceptor"/>
    <property type="evidence" value="ECO:0007669"/>
    <property type="project" value="InterPro"/>
</dbReference>
<keyword evidence="9" id="KW-1185">Reference proteome</keyword>
<gene>
    <name evidence="7" type="ORF">PPRIM_AZ9-3.1.T0570257</name>
    <name evidence="8" type="ORF">PPRIM_AZ9-3.1.T0570259</name>
</gene>
<evidence type="ECO:0000256" key="1">
    <source>
        <dbReference type="ARBA" id="ARBA00001947"/>
    </source>
</evidence>
<feature type="domain" description="Alcohol dehydrogenase-like N-terminal" evidence="6">
    <location>
        <begin position="43"/>
        <end position="155"/>
    </location>
</feature>
<evidence type="ECO:0000256" key="3">
    <source>
        <dbReference type="ARBA" id="ARBA00022833"/>
    </source>
</evidence>
<dbReference type="AlphaFoldDB" id="A0A8S1MQM3"/>
<keyword evidence="3" id="KW-0862">Zinc</keyword>
<dbReference type="Proteomes" id="UP000688137">
    <property type="component" value="Unassembled WGS sequence"/>
</dbReference>
<dbReference type="FunFam" id="3.40.50.720:FF:000022">
    <property type="entry name" value="Cinnamyl alcohol dehydrogenase"/>
    <property type="match status" value="1"/>
</dbReference>
<keyword evidence="4" id="KW-0560">Oxidoreductase</keyword>
<dbReference type="OMA" id="DIKTECC"/>
<dbReference type="EMBL" id="CAJJDM010000058">
    <property type="protein sequence ID" value="CAD8077184.1"/>
    <property type="molecule type" value="Genomic_DNA"/>
</dbReference>
<dbReference type="GO" id="GO:0046872">
    <property type="term" value="F:metal ion binding"/>
    <property type="evidence" value="ECO:0007669"/>
    <property type="project" value="UniProtKB-KW"/>
</dbReference>
<dbReference type="InterPro" id="IPR047109">
    <property type="entry name" value="CAD-like"/>
</dbReference>
<dbReference type="PANTHER" id="PTHR42683">
    <property type="entry name" value="ALDEHYDE REDUCTASE"/>
    <property type="match status" value="1"/>
</dbReference>
<feature type="domain" description="Alcohol dehydrogenase-like C-terminal" evidence="5">
    <location>
        <begin position="194"/>
        <end position="321"/>
    </location>
</feature>
<evidence type="ECO:0008006" key="10">
    <source>
        <dbReference type="Google" id="ProtNLM"/>
    </source>
</evidence>
<name>A0A8S1MQM3_PARPR</name>
<accession>A0A8S1MQM3</accession>
<evidence type="ECO:0000256" key="2">
    <source>
        <dbReference type="ARBA" id="ARBA00022723"/>
    </source>
</evidence>
<evidence type="ECO:0000259" key="6">
    <source>
        <dbReference type="Pfam" id="PF08240"/>
    </source>
</evidence>
<evidence type="ECO:0000313" key="8">
    <source>
        <dbReference type="EMBL" id="CAD8077184.1"/>
    </source>
</evidence>
<dbReference type="EMBL" id="CAJJDM010000058">
    <property type="protein sequence ID" value="CAD8077182.1"/>
    <property type="molecule type" value="Genomic_DNA"/>
</dbReference>
<dbReference type="Pfam" id="PF00107">
    <property type="entry name" value="ADH_zinc_N"/>
    <property type="match status" value="1"/>
</dbReference>
<dbReference type="CDD" id="cd05283">
    <property type="entry name" value="CAD1"/>
    <property type="match status" value="1"/>
</dbReference>
<dbReference type="InterPro" id="IPR013154">
    <property type="entry name" value="ADH-like_N"/>
</dbReference>
<keyword evidence="2" id="KW-0479">Metal-binding</keyword>
<evidence type="ECO:0000256" key="4">
    <source>
        <dbReference type="ARBA" id="ARBA00023002"/>
    </source>
</evidence>
<reference evidence="8" key="1">
    <citation type="submission" date="2021-01" db="EMBL/GenBank/DDBJ databases">
        <authorList>
            <consortium name="Genoscope - CEA"/>
            <person name="William W."/>
        </authorList>
    </citation>
    <scope>NUCLEOTIDE SEQUENCE</scope>
</reference>
<comment type="cofactor">
    <cofactor evidence="1">
        <name>Zn(2+)</name>
        <dbReference type="ChEBI" id="CHEBI:29105"/>
    </cofactor>
</comment>
<dbReference type="Pfam" id="PF08240">
    <property type="entry name" value="ADH_N"/>
    <property type="match status" value="1"/>
</dbReference>
<evidence type="ECO:0000313" key="7">
    <source>
        <dbReference type="EMBL" id="CAD8077182.1"/>
    </source>
</evidence>
<evidence type="ECO:0000259" key="5">
    <source>
        <dbReference type="Pfam" id="PF00107"/>
    </source>
</evidence>